<reference evidence="1" key="1">
    <citation type="submission" date="2022-06" db="EMBL/GenBank/DDBJ databases">
        <title>Complete genome sequences of two strains of the flax pathogen Septoria linicola.</title>
        <authorList>
            <person name="Lapalu N."/>
            <person name="Simon A."/>
            <person name="Demenou B."/>
            <person name="Paumier D."/>
            <person name="Guillot M.-P."/>
            <person name="Gout L."/>
            <person name="Valade R."/>
        </authorList>
    </citation>
    <scope>NUCLEOTIDE SEQUENCE</scope>
    <source>
        <strain evidence="1">SE15195</strain>
    </source>
</reference>
<gene>
    <name evidence="1" type="ORF">Slin15195_G059380</name>
</gene>
<dbReference type="OrthoDB" id="3350591at2759"/>
<sequence>MPQQSGLVASSEVQQSPQYAALGGLTTGAAEANPLQRFCDPVEQKLQSNGSSEDAEEELNKGWKAVIARAADTSHAEGGRSALAAFLVSLTQKRADGQQADSHYGVVQDMKVWQDLALLGWELRDVWNFAADDRSPAEEKQRWTNVNAFAATLVDQLHDKANGNPDYSLFGIWTIRTALEEEVVSDSAVAAASVWFIYAATALSSLSKAQKSFEGKVAKGGFAHKDAGWTGYSPARWQIWQQRLDSIRTEVKDDQTKQLLQSAIDAIGKTN</sequence>
<dbReference type="EMBL" id="CP099421">
    <property type="protein sequence ID" value="USW52619.1"/>
    <property type="molecule type" value="Genomic_DNA"/>
</dbReference>
<evidence type="ECO:0000313" key="1">
    <source>
        <dbReference type="EMBL" id="USW52619.1"/>
    </source>
</evidence>
<organism evidence="1 2">
    <name type="scientific">Septoria linicola</name>
    <dbReference type="NCBI Taxonomy" id="215465"/>
    <lineage>
        <taxon>Eukaryota</taxon>
        <taxon>Fungi</taxon>
        <taxon>Dikarya</taxon>
        <taxon>Ascomycota</taxon>
        <taxon>Pezizomycotina</taxon>
        <taxon>Dothideomycetes</taxon>
        <taxon>Dothideomycetidae</taxon>
        <taxon>Mycosphaerellales</taxon>
        <taxon>Mycosphaerellaceae</taxon>
        <taxon>Septoria</taxon>
    </lineage>
</organism>
<dbReference type="InterPro" id="IPR022085">
    <property type="entry name" value="OpdG"/>
</dbReference>
<dbReference type="PANTHER" id="PTHR38797">
    <property type="entry name" value="NUCLEAR PORE COMPLEX PROTEIN NUP85-RELATED"/>
    <property type="match status" value="1"/>
</dbReference>
<evidence type="ECO:0000313" key="2">
    <source>
        <dbReference type="Proteomes" id="UP001056384"/>
    </source>
</evidence>
<name>A0A9Q9EJV9_9PEZI</name>
<dbReference type="Proteomes" id="UP001056384">
    <property type="component" value="Chromosome 4"/>
</dbReference>
<dbReference type="AlphaFoldDB" id="A0A9Q9EJV9"/>
<protein>
    <submittedName>
        <fullName evidence="1">Uncharacterized protein</fullName>
    </submittedName>
</protein>
<dbReference type="Pfam" id="PF12311">
    <property type="entry name" value="DUF3632"/>
    <property type="match status" value="1"/>
</dbReference>
<dbReference type="InterPro" id="IPR053204">
    <property type="entry name" value="Oxopyrrolidines_Biosynth-assoc"/>
</dbReference>
<keyword evidence="2" id="KW-1185">Reference proteome</keyword>
<proteinExistence type="predicted"/>
<accession>A0A9Q9EJV9</accession>